<dbReference type="EMBL" id="QGNW01001661">
    <property type="protein sequence ID" value="RVW33990.1"/>
    <property type="molecule type" value="Genomic_DNA"/>
</dbReference>
<organism evidence="1 2">
    <name type="scientific">Vitis vinifera</name>
    <name type="common">Grape</name>
    <dbReference type="NCBI Taxonomy" id="29760"/>
    <lineage>
        <taxon>Eukaryota</taxon>
        <taxon>Viridiplantae</taxon>
        <taxon>Streptophyta</taxon>
        <taxon>Embryophyta</taxon>
        <taxon>Tracheophyta</taxon>
        <taxon>Spermatophyta</taxon>
        <taxon>Magnoliopsida</taxon>
        <taxon>eudicotyledons</taxon>
        <taxon>Gunneridae</taxon>
        <taxon>Pentapetalae</taxon>
        <taxon>rosids</taxon>
        <taxon>Vitales</taxon>
        <taxon>Vitaceae</taxon>
        <taxon>Viteae</taxon>
        <taxon>Vitis</taxon>
    </lineage>
</organism>
<dbReference type="Proteomes" id="UP000288805">
    <property type="component" value="Unassembled WGS sequence"/>
</dbReference>
<name>A0A438DEW6_VITVI</name>
<dbReference type="PANTHER" id="PTHR33116">
    <property type="entry name" value="REVERSE TRANSCRIPTASE ZINC-BINDING DOMAIN-CONTAINING PROTEIN-RELATED-RELATED"/>
    <property type="match status" value="1"/>
</dbReference>
<comment type="caution">
    <text evidence="1">The sequence shown here is derived from an EMBL/GenBank/DDBJ whole genome shotgun (WGS) entry which is preliminary data.</text>
</comment>
<dbReference type="PANTHER" id="PTHR33116:SF78">
    <property type="entry name" value="OS12G0587133 PROTEIN"/>
    <property type="match status" value="1"/>
</dbReference>
<evidence type="ECO:0000313" key="2">
    <source>
        <dbReference type="Proteomes" id="UP000288805"/>
    </source>
</evidence>
<protein>
    <recommendedName>
        <fullName evidence="3">Reverse transcriptase domain-containing protein</fullName>
    </recommendedName>
</protein>
<accession>A0A438DEW6</accession>
<gene>
    <name evidence="1" type="ORF">CK203_100738</name>
</gene>
<dbReference type="AlphaFoldDB" id="A0A438DEW6"/>
<sequence length="422" mass="48047">MSFKKWVLLEETHCRQLSRELWLREGDKNTGFFHRMANAHRRNNSMEKIKINGRWLEEEREVREGVVNAFQQLLSEEQSWKADIEGLQLQRLSHAKAKGPDGFTVAFWQSCWEFAKEEIVDLFKEFFEEIPGYFPNSRGLRQGDPLSPYLFVLGMEVLSALLRRAVDGASFQAVASGLGINLAKSEVIPVGEVEDIEVLAMELGCKVGALPSVYLGLPLGAKHKDHGYVWDGVEARMRRRLALWKRQYLSKGGRITLIKSTLASMPIYQLSLFRIPKLVAKRLEKLQRIFFGEGKHGKKNPSNQLGGGVYPKGEWGSRIPLEEGDWGEVWPSGIWLENKGGLRNVLGWGLEGYLEGVVLVLDNIEFKVGKGTKVSFWTDHWCGNEVLSQAFPQLLLWRPKGMPTRAVAYVEGFEDFLLKRTR</sequence>
<proteinExistence type="predicted"/>
<evidence type="ECO:0008006" key="3">
    <source>
        <dbReference type="Google" id="ProtNLM"/>
    </source>
</evidence>
<reference evidence="1 2" key="1">
    <citation type="journal article" date="2018" name="PLoS Genet.">
        <title>Population sequencing reveals clonal diversity and ancestral inbreeding in the grapevine cultivar Chardonnay.</title>
        <authorList>
            <person name="Roach M.J."/>
            <person name="Johnson D.L."/>
            <person name="Bohlmann J."/>
            <person name="van Vuuren H.J."/>
            <person name="Jones S.J."/>
            <person name="Pretorius I.S."/>
            <person name="Schmidt S.A."/>
            <person name="Borneman A.R."/>
        </authorList>
    </citation>
    <scope>NUCLEOTIDE SEQUENCE [LARGE SCALE GENOMIC DNA]</scope>
    <source>
        <strain evidence="2">cv. Chardonnay</strain>
        <tissue evidence="1">Leaf</tissue>
    </source>
</reference>
<evidence type="ECO:0000313" key="1">
    <source>
        <dbReference type="EMBL" id="RVW33990.1"/>
    </source>
</evidence>